<dbReference type="PANTHER" id="PTHR46797:SF1">
    <property type="entry name" value="METHYLPHOSPHONATE SYNTHASE"/>
    <property type="match status" value="1"/>
</dbReference>
<feature type="domain" description="HTH cro/C1-type" evidence="2">
    <location>
        <begin position="49"/>
        <end position="103"/>
    </location>
</feature>
<dbReference type="GO" id="GO:0003700">
    <property type="term" value="F:DNA-binding transcription factor activity"/>
    <property type="evidence" value="ECO:0007669"/>
    <property type="project" value="TreeGrafter"/>
</dbReference>
<sequence length="222" mass="24133">MFNLPDPSGRISSLRTFVPQENGAMTIDTAQHSAPPSLDHLVGVIGDNLRGLRRRQGLSVDGLAQLSGSDPHILMAIEEGRHRPDIGTLWTVAKALDLSFSSLLSTGGDAGTTVIRRAEQRSLTSRDGLFTSRALFPLKGERQVEFYELRLSPGADESADGHSPGTIENILVGRGQVDIVTADGEHRLEEGDSILFEADVPHRYRNSGDDEAVLYLVMSYIL</sequence>
<dbReference type="InterPro" id="IPR014710">
    <property type="entry name" value="RmlC-like_jellyroll"/>
</dbReference>
<keyword evidence="1" id="KW-0238">DNA-binding</keyword>
<protein>
    <submittedName>
        <fullName evidence="3">Transcriptional regulator</fullName>
    </submittedName>
</protein>
<dbReference type="CDD" id="cd02209">
    <property type="entry name" value="cupin_XRE_C"/>
    <property type="match status" value="1"/>
</dbReference>
<proteinExistence type="predicted"/>
<evidence type="ECO:0000313" key="3">
    <source>
        <dbReference type="EMBL" id="PGH57483.1"/>
    </source>
</evidence>
<dbReference type="GO" id="GO:0005829">
    <property type="term" value="C:cytosol"/>
    <property type="evidence" value="ECO:0007669"/>
    <property type="project" value="TreeGrafter"/>
</dbReference>
<dbReference type="InterPro" id="IPR010982">
    <property type="entry name" value="Lambda_DNA-bd_dom_sf"/>
</dbReference>
<dbReference type="Gene3D" id="1.10.260.40">
    <property type="entry name" value="lambda repressor-like DNA-binding domains"/>
    <property type="match status" value="1"/>
</dbReference>
<dbReference type="InterPro" id="IPR011051">
    <property type="entry name" value="RmlC_Cupin_sf"/>
</dbReference>
<evidence type="ECO:0000259" key="2">
    <source>
        <dbReference type="PROSITE" id="PS50943"/>
    </source>
</evidence>
<dbReference type="SUPFAM" id="SSF51182">
    <property type="entry name" value="RmlC-like cupins"/>
    <property type="match status" value="1"/>
</dbReference>
<name>A0A2B8BIY4_9PROT</name>
<evidence type="ECO:0000313" key="4">
    <source>
        <dbReference type="Proteomes" id="UP000225379"/>
    </source>
</evidence>
<keyword evidence="4" id="KW-1185">Reference proteome</keyword>
<dbReference type="SMART" id="SM00530">
    <property type="entry name" value="HTH_XRE"/>
    <property type="match status" value="1"/>
</dbReference>
<dbReference type="SUPFAM" id="SSF47413">
    <property type="entry name" value="lambda repressor-like DNA-binding domains"/>
    <property type="match status" value="1"/>
</dbReference>
<dbReference type="EMBL" id="PDKW01000040">
    <property type="protein sequence ID" value="PGH57483.1"/>
    <property type="molecule type" value="Genomic_DNA"/>
</dbReference>
<dbReference type="PROSITE" id="PS50943">
    <property type="entry name" value="HTH_CROC1"/>
    <property type="match status" value="1"/>
</dbReference>
<dbReference type="AlphaFoldDB" id="A0A2B8BIY4"/>
<dbReference type="PANTHER" id="PTHR46797">
    <property type="entry name" value="HTH-TYPE TRANSCRIPTIONAL REGULATOR"/>
    <property type="match status" value="1"/>
</dbReference>
<dbReference type="OrthoDB" id="189170at2"/>
<dbReference type="InterPro" id="IPR001387">
    <property type="entry name" value="Cro/C1-type_HTH"/>
</dbReference>
<reference evidence="4" key="1">
    <citation type="submission" date="2017-10" db="EMBL/GenBank/DDBJ databases">
        <authorList>
            <person name="Kravchenko I.K."/>
            <person name="Grouzdev D.S."/>
        </authorList>
    </citation>
    <scope>NUCLEOTIDE SEQUENCE [LARGE SCALE GENOMIC DNA]</scope>
    <source>
        <strain evidence="4">B2</strain>
    </source>
</reference>
<accession>A0A2B8BIY4</accession>
<dbReference type="Proteomes" id="UP000225379">
    <property type="component" value="Unassembled WGS sequence"/>
</dbReference>
<dbReference type="InterPro" id="IPR013096">
    <property type="entry name" value="Cupin_2"/>
</dbReference>
<dbReference type="CDD" id="cd00093">
    <property type="entry name" value="HTH_XRE"/>
    <property type="match status" value="1"/>
</dbReference>
<dbReference type="GO" id="GO:0003677">
    <property type="term" value="F:DNA binding"/>
    <property type="evidence" value="ECO:0007669"/>
    <property type="project" value="UniProtKB-KW"/>
</dbReference>
<organism evidence="3 4">
    <name type="scientific">Azospirillum palustre</name>
    <dbReference type="NCBI Taxonomy" id="2044885"/>
    <lineage>
        <taxon>Bacteria</taxon>
        <taxon>Pseudomonadati</taxon>
        <taxon>Pseudomonadota</taxon>
        <taxon>Alphaproteobacteria</taxon>
        <taxon>Rhodospirillales</taxon>
        <taxon>Azospirillaceae</taxon>
        <taxon>Azospirillum</taxon>
    </lineage>
</organism>
<dbReference type="Gene3D" id="2.60.120.10">
    <property type="entry name" value="Jelly Rolls"/>
    <property type="match status" value="1"/>
</dbReference>
<evidence type="ECO:0000256" key="1">
    <source>
        <dbReference type="ARBA" id="ARBA00023125"/>
    </source>
</evidence>
<dbReference type="InterPro" id="IPR050807">
    <property type="entry name" value="TransReg_Diox_bact_type"/>
</dbReference>
<dbReference type="Pfam" id="PF01381">
    <property type="entry name" value="HTH_3"/>
    <property type="match status" value="1"/>
</dbReference>
<comment type="caution">
    <text evidence="3">The sequence shown here is derived from an EMBL/GenBank/DDBJ whole genome shotgun (WGS) entry which is preliminary data.</text>
</comment>
<gene>
    <name evidence="3" type="ORF">CRT60_13780</name>
</gene>
<dbReference type="Pfam" id="PF07883">
    <property type="entry name" value="Cupin_2"/>
    <property type="match status" value="1"/>
</dbReference>